<sequence>MPTILTHAVVPLAIGLGLSQSVISRRLLACGIAASMLPDLDVIAFRLNIAYADTFGHRGVSHSICFALLIGLIAMLFSRRLKSSPLIAFAFVAVATASHGMLDMFTNGGYGVAFWWPFSAERIFAPWQVIEVSPLSLRRVFSERGFNVLVSEVVWVWLPAIGSYFVMRFLHRHFSSKAASVDA</sequence>
<dbReference type="PANTHER" id="PTHR35531">
    <property type="entry name" value="INNER MEMBRANE PROTEIN YBCI-RELATED"/>
    <property type="match status" value="1"/>
</dbReference>
<feature type="transmembrane region" description="Helical" evidence="1">
    <location>
        <begin position="85"/>
        <end position="102"/>
    </location>
</feature>
<evidence type="ECO:0000313" key="3">
    <source>
        <dbReference type="Proteomes" id="UP000624279"/>
    </source>
</evidence>
<protein>
    <submittedName>
        <fullName evidence="2">Metal-dependent hydrolase</fullName>
    </submittedName>
</protein>
<feature type="transmembrane region" description="Helical" evidence="1">
    <location>
        <begin position="60"/>
        <end position="78"/>
    </location>
</feature>
<dbReference type="Proteomes" id="UP000624279">
    <property type="component" value="Unassembled WGS sequence"/>
</dbReference>
<reference evidence="2 3" key="1">
    <citation type="submission" date="2020-08" db="EMBL/GenBank/DDBJ databases">
        <title>Novel species isolated from subtropical streams in China.</title>
        <authorList>
            <person name="Lu H."/>
        </authorList>
    </citation>
    <scope>NUCLEOTIDE SEQUENCE [LARGE SCALE GENOMIC DNA]</scope>
    <source>
        <strain evidence="2 3">LX15W</strain>
    </source>
</reference>
<evidence type="ECO:0000256" key="1">
    <source>
        <dbReference type="SAM" id="Phobius"/>
    </source>
</evidence>
<dbReference type="PANTHER" id="PTHR35531:SF1">
    <property type="entry name" value="INNER MEMBRANE PROTEIN YBCI-RELATED"/>
    <property type="match status" value="1"/>
</dbReference>
<organism evidence="2 3">
    <name type="scientific">Undibacterium flavidum</name>
    <dbReference type="NCBI Taxonomy" id="2762297"/>
    <lineage>
        <taxon>Bacteria</taxon>
        <taxon>Pseudomonadati</taxon>
        <taxon>Pseudomonadota</taxon>
        <taxon>Betaproteobacteria</taxon>
        <taxon>Burkholderiales</taxon>
        <taxon>Oxalobacteraceae</taxon>
        <taxon>Undibacterium</taxon>
    </lineage>
</organism>
<keyword evidence="3" id="KW-1185">Reference proteome</keyword>
<keyword evidence="1" id="KW-1133">Transmembrane helix</keyword>
<proteinExistence type="predicted"/>
<dbReference type="Pfam" id="PF04307">
    <property type="entry name" value="YdjM"/>
    <property type="match status" value="1"/>
</dbReference>
<keyword evidence="1" id="KW-0812">Transmembrane</keyword>
<name>A0ABR6Y797_9BURK</name>
<dbReference type="InterPro" id="IPR007404">
    <property type="entry name" value="YdjM-like"/>
</dbReference>
<dbReference type="EMBL" id="JACOGA010000002">
    <property type="protein sequence ID" value="MBC3872494.1"/>
    <property type="molecule type" value="Genomic_DNA"/>
</dbReference>
<dbReference type="RefSeq" id="WP_186940490.1">
    <property type="nucleotide sequence ID" value="NZ_JACOGA010000002.1"/>
</dbReference>
<comment type="caution">
    <text evidence="2">The sequence shown here is derived from an EMBL/GenBank/DDBJ whole genome shotgun (WGS) entry which is preliminary data.</text>
</comment>
<dbReference type="GO" id="GO:0016787">
    <property type="term" value="F:hydrolase activity"/>
    <property type="evidence" value="ECO:0007669"/>
    <property type="project" value="UniProtKB-KW"/>
</dbReference>
<evidence type="ECO:0000313" key="2">
    <source>
        <dbReference type="EMBL" id="MBC3872494.1"/>
    </source>
</evidence>
<keyword evidence="2" id="KW-0378">Hydrolase</keyword>
<keyword evidence="1" id="KW-0472">Membrane</keyword>
<accession>A0ABR6Y797</accession>
<feature type="transmembrane region" description="Helical" evidence="1">
    <location>
        <begin position="146"/>
        <end position="167"/>
    </location>
</feature>
<gene>
    <name evidence="2" type="ORF">H8K55_02750</name>
</gene>